<dbReference type="InterPro" id="IPR020846">
    <property type="entry name" value="MFS_dom"/>
</dbReference>
<evidence type="ECO:0000256" key="7">
    <source>
        <dbReference type="SAM" id="Phobius"/>
    </source>
</evidence>
<evidence type="ECO:0000313" key="10">
    <source>
        <dbReference type="Proteomes" id="UP000001070"/>
    </source>
</evidence>
<protein>
    <submittedName>
        <fullName evidence="9">GH13912</fullName>
    </submittedName>
</protein>
<dbReference type="GO" id="GO:0060179">
    <property type="term" value="P:male mating behavior"/>
    <property type="evidence" value="ECO:0007669"/>
    <property type="project" value="EnsemblMetazoa"/>
</dbReference>
<evidence type="ECO:0000256" key="5">
    <source>
        <dbReference type="ARBA" id="ARBA00023136"/>
    </source>
</evidence>
<dbReference type="OrthoDB" id="5086884at2759"/>
<dbReference type="Gene3D" id="1.20.1250.20">
    <property type="entry name" value="MFS general substrate transporter like domains"/>
    <property type="match status" value="2"/>
</dbReference>
<dbReference type="Pfam" id="PF07690">
    <property type="entry name" value="MFS_1"/>
    <property type="match status" value="1"/>
</dbReference>
<feature type="transmembrane region" description="Helical" evidence="7">
    <location>
        <begin position="438"/>
        <end position="457"/>
    </location>
</feature>
<sequence>MSEKSTSGQAAAKLNVSGRRSSTPPSNSIENRCIIAVIVYIALLLDNVLLTVIVPILPDYLASLERQSDVGYRLEEGTPSTPHHLSYRNEEQSQIYMTKHPIPGKSMVNFTLLQLLTTTTTTTSTTLPTNMLATDHLSGTNATVATKVDSQTNTNSDNSYNNSNNSLGLARENGSIGLLLAMKAMVQLIFNPIVGNMSSKCGYRLPIVVGTCFLLLSSLVFAMGESYWTLLLARAIQGVGSACIGVCGMSLVAQHYPEEARRSKVMGIILGSIALGVLLGYPFGGILYDMVGKSAPFIILSTVIFLSLGLQLLTMDLSVQPEVLVVEHQTKWGTLLESKMILSIVVAIWLSTSTMAILEPCLPIWLIQYLHPNKWQLGTVFIPDSVGYFVGTNFFGSIAYRYGQLKVSCISLLLVGFASILIPSATTVAQLLLPHFALGLGIGVIDAALVPLLASCVDATLAQDENGEASSSTSSYGTVYAIQQTSVSLAYCLAPLIGGELAQSFGFAWLMRIVGIFNMLYGPILVYLYNKYDPKVKRLREHQNNLLMQSSGRGSRYKQLYNSMDLE</sequence>
<dbReference type="InParanoid" id="B4JTN4"/>
<reference evidence="9 10" key="1">
    <citation type="journal article" date="2007" name="Nature">
        <title>Evolution of genes and genomes on the Drosophila phylogeny.</title>
        <authorList>
            <consortium name="Drosophila 12 Genomes Consortium"/>
            <person name="Clark A.G."/>
            <person name="Eisen M.B."/>
            <person name="Smith D.R."/>
            <person name="Bergman C.M."/>
            <person name="Oliver B."/>
            <person name="Markow T.A."/>
            <person name="Kaufman T.C."/>
            <person name="Kellis M."/>
            <person name="Gelbart W."/>
            <person name="Iyer V.N."/>
            <person name="Pollard D.A."/>
            <person name="Sackton T.B."/>
            <person name="Larracuente A.M."/>
            <person name="Singh N.D."/>
            <person name="Abad J.P."/>
            <person name="Abt D.N."/>
            <person name="Adryan B."/>
            <person name="Aguade M."/>
            <person name="Akashi H."/>
            <person name="Anderson W.W."/>
            <person name="Aquadro C.F."/>
            <person name="Ardell D.H."/>
            <person name="Arguello R."/>
            <person name="Artieri C.G."/>
            <person name="Barbash D.A."/>
            <person name="Barker D."/>
            <person name="Barsanti P."/>
            <person name="Batterham P."/>
            <person name="Batzoglou S."/>
            <person name="Begun D."/>
            <person name="Bhutkar A."/>
            <person name="Blanco E."/>
            <person name="Bosak S.A."/>
            <person name="Bradley R.K."/>
            <person name="Brand A.D."/>
            <person name="Brent M.R."/>
            <person name="Brooks A.N."/>
            <person name="Brown R.H."/>
            <person name="Butlin R.K."/>
            <person name="Caggese C."/>
            <person name="Calvi B.R."/>
            <person name="Bernardo de Carvalho A."/>
            <person name="Caspi A."/>
            <person name="Castrezana S."/>
            <person name="Celniker S.E."/>
            <person name="Chang J.L."/>
            <person name="Chapple C."/>
            <person name="Chatterji S."/>
            <person name="Chinwalla A."/>
            <person name="Civetta A."/>
            <person name="Clifton S.W."/>
            <person name="Comeron J.M."/>
            <person name="Costello J.C."/>
            <person name="Coyne J.A."/>
            <person name="Daub J."/>
            <person name="David R.G."/>
            <person name="Delcher A.L."/>
            <person name="Delehaunty K."/>
            <person name="Do C.B."/>
            <person name="Ebling H."/>
            <person name="Edwards K."/>
            <person name="Eickbush T."/>
            <person name="Evans J.D."/>
            <person name="Filipski A."/>
            <person name="Findeiss S."/>
            <person name="Freyhult E."/>
            <person name="Fulton L."/>
            <person name="Fulton R."/>
            <person name="Garcia A.C."/>
            <person name="Gardiner A."/>
            <person name="Garfield D.A."/>
            <person name="Garvin B.E."/>
            <person name="Gibson G."/>
            <person name="Gilbert D."/>
            <person name="Gnerre S."/>
            <person name="Godfrey J."/>
            <person name="Good R."/>
            <person name="Gotea V."/>
            <person name="Gravely B."/>
            <person name="Greenberg A.J."/>
            <person name="Griffiths-Jones S."/>
            <person name="Gross S."/>
            <person name="Guigo R."/>
            <person name="Gustafson E.A."/>
            <person name="Haerty W."/>
            <person name="Hahn M.W."/>
            <person name="Halligan D.L."/>
            <person name="Halpern A.L."/>
            <person name="Halter G.M."/>
            <person name="Han M.V."/>
            <person name="Heger A."/>
            <person name="Hillier L."/>
            <person name="Hinrichs A.S."/>
            <person name="Holmes I."/>
            <person name="Hoskins R.A."/>
            <person name="Hubisz M.J."/>
            <person name="Hultmark D."/>
            <person name="Huntley M.A."/>
            <person name="Jaffe D.B."/>
            <person name="Jagadeeshan S."/>
            <person name="Jeck W.R."/>
            <person name="Johnson J."/>
            <person name="Jones C.D."/>
            <person name="Jordan W.C."/>
            <person name="Karpen G.H."/>
            <person name="Kataoka E."/>
            <person name="Keightley P.D."/>
            <person name="Kheradpour P."/>
            <person name="Kirkness E.F."/>
            <person name="Koerich L.B."/>
            <person name="Kristiansen K."/>
            <person name="Kudrna D."/>
            <person name="Kulathinal R.J."/>
            <person name="Kumar S."/>
            <person name="Kwok R."/>
            <person name="Lander E."/>
            <person name="Langley C.H."/>
            <person name="Lapoint R."/>
            <person name="Lazzaro B.P."/>
            <person name="Lee S.J."/>
            <person name="Levesque L."/>
            <person name="Li R."/>
            <person name="Lin C.F."/>
            <person name="Lin M.F."/>
            <person name="Lindblad-Toh K."/>
            <person name="Llopart A."/>
            <person name="Long M."/>
            <person name="Low L."/>
            <person name="Lozovsky E."/>
            <person name="Lu J."/>
            <person name="Luo M."/>
            <person name="Machado C.A."/>
            <person name="Makalowski W."/>
            <person name="Marzo M."/>
            <person name="Matsuda M."/>
            <person name="Matzkin L."/>
            <person name="McAllister B."/>
            <person name="McBride C.S."/>
            <person name="McKernan B."/>
            <person name="McKernan K."/>
            <person name="Mendez-Lago M."/>
            <person name="Minx P."/>
            <person name="Mollenhauer M.U."/>
            <person name="Montooth K."/>
            <person name="Mount S.M."/>
            <person name="Mu X."/>
            <person name="Myers E."/>
            <person name="Negre B."/>
            <person name="Newfeld S."/>
            <person name="Nielsen R."/>
            <person name="Noor M.A."/>
            <person name="O'Grady P."/>
            <person name="Pachter L."/>
            <person name="Papaceit M."/>
            <person name="Parisi M.J."/>
            <person name="Parisi M."/>
            <person name="Parts L."/>
            <person name="Pedersen J.S."/>
            <person name="Pesole G."/>
            <person name="Phillippy A.M."/>
            <person name="Ponting C.P."/>
            <person name="Pop M."/>
            <person name="Porcelli D."/>
            <person name="Powell J.R."/>
            <person name="Prohaska S."/>
            <person name="Pruitt K."/>
            <person name="Puig M."/>
            <person name="Quesneville H."/>
            <person name="Ram K.R."/>
            <person name="Rand D."/>
            <person name="Rasmussen M.D."/>
            <person name="Reed L.K."/>
            <person name="Reenan R."/>
            <person name="Reily A."/>
            <person name="Remington K.A."/>
            <person name="Rieger T.T."/>
            <person name="Ritchie M.G."/>
            <person name="Robin C."/>
            <person name="Rogers Y.H."/>
            <person name="Rohde C."/>
            <person name="Rozas J."/>
            <person name="Rubenfield M.J."/>
            <person name="Ruiz A."/>
            <person name="Russo S."/>
            <person name="Salzberg S.L."/>
            <person name="Sanchez-Gracia A."/>
            <person name="Saranga D.J."/>
            <person name="Sato H."/>
            <person name="Schaeffer S.W."/>
            <person name="Schatz M.C."/>
            <person name="Schlenke T."/>
            <person name="Schwartz R."/>
            <person name="Segarra C."/>
            <person name="Singh R.S."/>
            <person name="Sirot L."/>
            <person name="Sirota M."/>
            <person name="Sisneros N.B."/>
            <person name="Smith C.D."/>
            <person name="Smith T.F."/>
            <person name="Spieth J."/>
            <person name="Stage D.E."/>
            <person name="Stark A."/>
            <person name="Stephan W."/>
            <person name="Strausberg R.L."/>
            <person name="Strempel S."/>
            <person name="Sturgill D."/>
            <person name="Sutton G."/>
            <person name="Sutton G.G."/>
            <person name="Tao W."/>
            <person name="Teichmann S."/>
            <person name="Tobari Y.N."/>
            <person name="Tomimura Y."/>
            <person name="Tsolas J.M."/>
            <person name="Valente V.L."/>
            <person name="Venter E."/>
            <person name="Venter J.C."/>
            <person name="Vicario S."/>
            <person name="Vieira F.G."/>
            <person name="Vilella A.J."/>
            <person name="Villasante A."/>
            <person name="Walenz B."/>
            <person name="Wang J."/>
            <person name="Wasserman M."/>
            <person name="Watts T."/>
            <person name="Wilson D."/>
            <person name="Wilson R.K."/>
            <person name="Wing R.A."/>
            <person name="Wolfner M.F."/>
            <person name="Wong A."/>
            <person name="Wong G.K."/>
            <person name="Wu C.I."/>
            <person name="Wu G."/>
            <person name="Yamamoto D."/>
            <person name="Yang H.P."/>
            <person name="Yang S.P."/>
            <person name="Yorke J.A."/>
            <person name="Yoshida K."/>
            <person name="Zdobnov E."/>
            <person name="Zhang P."/>
            <person name="Zhang Y."/>
            <person name="Zimin A.V."/>
            <person name="Baldwin J."/>
            <person name="Abdouelleil A."/>
            <person name="Abdulkadir J."/>
            <person name="Abebe A."/>
            <person name="Abera B."/>
            <person name="Abreu J."/>
            <person name="Acer S.C."/>
            <person name="Aftuck L."/>
            <person name="Alexander A."/>
            <person name="An P."/>
            <person name="Anderson E."/>
            <person name="Anderson S."/>
            <person name="Arachi H."/>
            <person name="Azer M."/>
            <person name="Bachantsang P."/>
            <person name="Barry A."/>
            <person name="Bayul T."/>
            <person name="Berlin A."/>
            <person name="Bessette D."/>
            <person name="Bloom T."/>
            <person name="Blye J."/>
            <person name="Boguslavskiy L."/>
            <person name="Bonnet C."/>
            <person name="Boukhgalter B."/>
            <person name="Bourzgui I."/>
            <person name="Brown A."/>
            <person name="Cahill P."/>
            <person name="Channer S."/>
            <person name="Cheshatsang Y."/>
            <person name="Chuda L."/>
            <person name="Citroen M."/>
            <person name="Collymore A."/>
            <person name="Cooke P."/>
            <person name="Costello M."/>
            <person name="D'Aco K."/>
            <person name="Daza R."/>
            <person name="De Haan G."/>
            <person name="DeGray S."/>
            <person name="DeMaso C."/>
            <person name="Dhargay N."/>
            <person name="Dooley K."/>
            <person name="Dooley E."/>
            <person name="Doricent M."/>
            <person name="Dorje P."/>
            <person name="Dorjee K."/>
            <person name="Dupes A."/>
            <person name="Elong R."/>
            <person name="Falk J."/>
            <person name="Farina A."/>
            <person name="Faro S."/>
            <person name="Ferguson D."/>
            <person name="Fisher S."/>
            <person name="Foley C.D."/>
            <person name="Franke A."/>
            <person name="Friedrich D."/>
            <person name="Gadbois L."/>
            <person name="Gearin G."/>
            <person name="Gearin C.R."/>
            <person name="Giannoukos G."/>
            <person name="Goode T."/>
            <person name="Graham J."/>
            <person name="Grandbois E."/>
            <person name="Grewal S."/>
            <person name="Gyaltsen K."/>
            <person name="Hafez N."/>
            <person name="Hagos B."/>
            <person name="Hall J."/>
            <person name="Henson C."/>
            <person name="Hollinger A."/>
            <person name="Honan T."/>
            <person name="Huard M.D."/>
            <person name="Hughes L."/>
            <person name="Hurhula B."/>
            <person name="Husby M.E."/>
            <person name="Kamat A."/>
            <person name="Kanga B."/>
            <person name="Kashin S."/>
            <person name="Khazanovich D."/>
            <person name="Kisner P."/>
            <person name="Lance K."/>
            <person name="Lara M."/>
            <person name="Lee W."/>
            <person name="Lennon N."/>
            <person name="Letendre F."/>
            <person name="LeVine R."/>
            <person name="Lipovsky A."/>
            <person name="Liu X."/>
            <person name="Liu J."/>
            <person name="Liu S."/>
            <person name="Lokyitsang T."/>
            <person name="Lokyitsang Y."/>
            <person name="Lubonja R."/>
            <person name="Lui A."/>
            <person name="MacDonald P."/>
            <person name="Magnisalis V."/>
            <person name="Maru K."/>
            <person name="Matthews C."/>
            <person name="McCusker W."/>
            <person name="McDonough S."/>
            <person name="Mehta T."/>
            <person name="Meldrim J."/>
            <person name="Meneus L."/>
            <person name="Mihai O."/>
            <person name="Mihalev A."/>
            <person name="Mihova T."/>
            <person name="Mittelman R."/>
            <person name="Mlenga V."/>
            <person name="Montmayeur A."/>
            <person name="Mulrain L."/>
            <person name="Navidi A."/>
            <person name="Naylor J."/>
            <person name="Negash T."/>
            <person name="Nguyen T."/>
            <person name="Nguyen N."/>
            <person name="Nicol R."/>
            <person name="Norbu C."/>
            <person name="Norbu N."/>
            <person name="Novod N."/>
            <person name="O'Neill B."/>
            <person name="Osman S."/>
            <person name="Markiewicz E."/>
            <person name="Oyono O.L."/>
            <person name="Patti C."/>
            <person name="Phunkhang P."/>
            <person name="Pierre F."/>
            <person name="Priest M."/>
            <person name="Raghuraman S."/>
            <person name="Rege F."/>
            <person name="Reyes R."/>
            <person name="Rise C."/>
            <person name="Rogov P."/>
            <person name="Ross K."/>
            <person name="Ryan E."/>
            <person name="Settipalli S."/>
            <person name="Shea T."/>
            <person name="Sherpa N."/>
            <person name="Shi L."/>
            <person name="Shih D."/>
            <person name="Sparrow T."/>
            <person name="Spaulding J."/>
            <person name="Stalker J."/>
            <person name="Stange-Thomann N."/>
            <person name="Stavropoulos S."/>
            <person name="Stone C."/>
            <person name="Strader C."/>
            <person name="Tesfaye S."/>
            <person name="Thomson T."/>
            <person name="Thoulutsang Y."/>
            <person name="Thoulutsang D."/>
            <person name="Topham K."/>
            <person name="Topping I."/>
            <person name="Tsamla T."/>
            <person name="Vassiliev H."/>
            <person name="Vo A."/>
            <person name="Wangchuk T."/>
            <person name="Wangdi T."/>
            <person name="Weiand M."/>
            <person name="Wilkinson J."/>
            <person name="Wilson A."/>
            <person name="Yadav S."/>
            <person name="Young G."/>
            <person name="Yu Q."/>
            <person name="Zembek L."/>
            <person name="Zhong D."/>
            <person name="Zimmer A."/>
            <person name="Zwirko Z."/>
            <person name="Jaffe D.B."/>
            <person name="Alvarez P."/>
            <person name="Brockman W."/>
            <person name="Butler J."/>
            <person name="Chin C."/>
            <person name="Gnerre S."/>
            <person name="Grabherr M."/>
            <person name="Kleber M."/>
            <person name="Mauceli E."/>
            <person name="MacCallum I."/>
        </authorList>
    </citation>
    <scope>NUCLEOTIDE SEQUENCE [LARGE SCALE GENOMIC DNA]</scope>
    <source>
        <strain evidence="10">Tucson 15287-2541.00</strain>
    </source>
</reference>
<dbReference type="GO" id="GO:0005335">
    <property type="term" value="F:serotonin:sodium:chloride symporter activity"/>
    <property type="evidence" value="ECO:0007669"/>
    <property type="project" value="TreeGrafter"/>
</dbReference>
<dbReference type="OMA" id="HQKYDPK"/>
<comment type="subcellular location">
    <subcellularLocation>
        <location evidence="1">Membrane</location>
        <topology evidence="1">Multi-pass membrane protein</topology>
    </subcellularLocation>
</comment>
<dbReference type="PANTHER" id="PTHR23506">
    <property type="entry name" value="GH10249P"/>
    <property type="match status" value="1"/>
</dbReference>
<accession>B4JTN4</accession>
<dbReference type="eggNOG" id="KOG3764">
    <property type="taxonomic scope" value="Eukaryota"/>
</dbReference>
<proteinExistence type="predicted"/>
<feature type="transmembrane region" description="Helical" evidence="7">
    <location>
        <begin position="386"/>
        <end position="403"/>
    </location>
</feature>
<evidence type="ECO:0000313" key="9">
    <source>
        <dbReference type="EMBL" id="EDV91463.1"/>
    </source>
</evidence>
<dbReference type="AlphaFoldDB" id="B4JTN4"/>
<feature type="transmembrane region" description="Helical" evidence="7">
    <location>
        <begin position="235"/>
        <end position="253"/>
    </location>
</feature>
<organism evidence="10">
    <name type="scientific">Drosophila grimshawi</name>
    <name type="common">Hawaiian fruit fly</name>
    <name type="synonym">Idiomyia grimshawi</name>
    <dbReference type="NCBI Taxonomy" id="7222"/>
    <lineage>
        <taxon>Eukaryota</taxon>
        <taxon>Metazoa</taxon>
        <taxon>Ecdysozoa</taxon>
        <taxon>Arthropoda</taxon>
        <taxon>Hexapoda</taxon>
        <taxon>Insecta</taxon>
        <taxon>Pterygota</taxon>
        <taxon>Neoptera</taxon>
        <taxon>Endopterygota</taxon>
        <taxon>Diptera</taxon>
        <taxon>Brachycera</taxon>
        <taxon>Muscomorpha</taxon>
        <taxon>Ephydroidea</taxon>
        <taxon>Drosophilidae</taxon>
        <taxon>Drosophila</taxon>
        <taxon>Hawaiian Drosophila</taxon>
    </lineage>
</organism>
<evidence type="ECO:0000259" key="8">
    <source>
        <dbReference type="PROSITE" id="PS50850"/>
    </source>
</evidence>
<dbReference type="GO" id="GO:0043195">
    <property type="term" value="C:terminal bouton"/>
    <property type="evidence" value="ECO:0007669"/>
    <property type="project" value="TreeGrafter"/>
</dbReference>
<dbReference type="GO" id="GO:0030672">
    <property type="term" value="C:synaptic vesicle membrane"/>
    <property type="evidence" value="ECO:0007669"/>
    <property type="project" value="TreeGrafter"/>
</dbReference>
<dbReference type="FunFam" id="1.20.1250.20:FF:000401">
    <property type="entry name" value="Vesicular amine transporter"/>
    <property type="match status" value="1"/>
</dbReference>
<evidence type="ECO:0000256" key="3">
    <source>
        <dbReference type="ARBA" id="ARBA00022692"/>
    </source>
</evidence>
<dbReference type="EMBL" id="CH916374">
    <property type="protein sequence ID" value="EDV91463.1"/>
    <property type="molecule type" value="Genomic_DNA"/>
</dbReference>
<feature type="transmembrane region" description="Helical" evidence="7">
    <location>
        <begin position="265"/>
        <end position="283"/>
    </location>
</feature>
<feature type="transmembrane region" description="Helical" evidence="7">
    <location>
        <begin position="340"/>
        <end position="366"/>
    </location>
</feature>
<dbReference type="FunCoup" id="B4JTN4">
    <property type="interactions" value="2"/>
</dbReference>
<evidence type="ECO:0000256" key="6">
    <source>
        <dbReference type="SAM" id="MobiDB-lite"/>
    </source>
</evidence>
<feature type="transmembrane region" description="Helical" evidence="7">
    <location>
        <begin position="478"/>
        <end position="497"/>
    </location>
</feature>
<feature type="domain" description="Major facilitator superfamily (MFS) profile" evidence="8">
    <location>
        <begin position="114"/>
        <end position="533"/>
    </location>
</feature>
<dbReference type="InterPro" id="IPR011701">
    <property type="entry name" value="MFS"/>
</dbReference>
<evidence type="ECO:0000256" key="2">
    <source>
        <dbReference type="ARBA" id="ARBA00022448"/>
    </source>
</evidence>
<feature type="transmembrane region" description="Helical" evidence="7">
    <location>
        <begin position="410"/>
        <end position="432"/>
    </location>
</feature>
<keyword evidence="2" id="KW-0813">Transport</keyword>
<keyword evidence="5 7" id="KW-0472">Membrane</keyword>
<feature type="transmembrane region" description="Helical" evidence="7">
    <location>
        <begin position="509"/>
        <end position="530"/>
    </location>
</feature>
<keyword evidence="4 7" id="KW-1133">Transmembrane helix</keyword>
<dbReference type="SUPFAM" id="SSF103473">
    <property type="entry name" value="MFS general substrate transporter"/>
    <property type="match status" value="1"/>
</dbReference>
<evidence type="ECO:0000256" key="1">
    <source>
        <dbReference type="ARBA" id="ARBA00004141"/>
    </source>
</evidence>
<dbReference type="HOGENOM" id="CLU_001265_10_9_1"/>
<dbReference type="PhylomeDB" id="B4JTN4"/>
<dbReference type="InterPro" id="IPR050930">
    <property type="entry name" value="MFS_Vesicular_Transporter"/>
</dbReference>
<dbReference type="PROSITE" id="PS50850">
    <property type="entry name" value="MFS"/>
    <property type="match status" value="1"/>
</dbReference>
<name>B4JTN4_DROGR</name>
<dbReference type="PANTHER" id="PTHR23506:SF4">
    <property type="entry name" value="PORTABELLA"/>
    <property type="match status" value="1"/>
</dbReference>
<dbReference type="CDD" id="cd17384">
    <property type="entry name" value="MFS_SLC18A1_2_VAT1_2"/>
    <property type="match status" value="1"/>
</dbReference>
<dbReference type="STRING" id="7222.B4JTN4"/>
<gene>
    <name evidence="9" type="primary">Dgri\GH13912</name>
    <name evidence="9" type="ORF">Dgri_GH13912</name>
</gene>
<feature type="compositionally biased region" description="Polar residues" evidence="6">
    <location>
        <begin position="18"/>
        <end position="27"/>
    </location>
</feature>
<dbReference type="Proteomes" id="UP000001070">
    <property type="component" value="Unassembled WGS sequence"/>
</dbReference>
<feature type="region of interest" description="Disordered" evidence="6">
    <location>
        <begin position="1"/>
        <end position="27"/>
    </location>
</feature>
<evidence type="ECO:0000256" key="4">
    <source>
        <dbReference type="ARBA" id="ARBA00022989"/>
    </source>
</evidence>
<dbReference type="GO" id="GO:0015842">
    <property type="term" value="P:aminergic neurotransmitter loading into synaptic vesicle"/>
    <property type="evidence" value="ECO:0007669"/>
    <property type="project" value="TreeGrafter"/>
</dbReference>
<dbReference type="GO" id="GO:0008355">
    <property type="term" value="P:olfactory learning"/>
    <property type="evidence" value="ECO:0007669"/>
    <property type="project" value="EnsemblMetazoa"/>
</dbReference>
<dbReference type="InterPro" id="IPR036259">
    <property type="entry name" value="MFS_trans_sf"/>
</dbReference>
<feature type="transmembrane region" description="Helical" evidence="7">
    <location>
        <begin position="295"/>
        <end position="319"/>
    </location>
</feature>
<keyword evidence="10" id="KW-1185">Reference proteome</keyword>
<feature type="transmembrane region" description="Helical" evidence="7">
    <location>
        <begin position="34"/>
        <end position="57"/>
    </location>
</feature>
<dbReference type="FunFam" id="1.20.1250.20:FF:000793">
    <property type="entry name" value="GG12415"/>
    <property type="match status" value="1"/>
</dbReference>
<keyword evidence="3 7" id="KW-0812">Transmembrane</keyword>
<feature type="transmembrane region" description="Helical" evidence="7">
    <location>
        <begin position="205"/>
        <end position="223"/>
    </location>
</feature>